<feature type="compositionally biased region" description="Basic and acidic residues" evidence="5">
    <location>
        <begin position="292"/>
        <end position="302"/>
    </location>
</feature>
<dbReference type="OMA" id="IRWENHS"/>
<sequence>MNRGWRRLMIIGRKWAGRSHGGGGGSSGNCDALEFQGLESGVSALKIIGFKSRSGVPFGLPGNLQIGGLDHFDFIRWENHSVPSFARNYAAPISRVGRATPNPARQQRADPEAPPEPEKPDRKLNRAIVARTIRLIIDDGHEVVSRSEALRRAEQMDLDLVEVDGKQDPPVCKLMDFNKERFKERQREKEMKKKQSERRRLDDLKEVRFSTRTEPNDLELKAQMAKRLLLKGHRVKIAVISHGSDDLDLKGRDLIQRMVAMLQDTCKIETGPRIEKQRAWALVRPTAIGDRSVSKRKGDYPPKPDSLNEDEADEAGILEDHEEQNKAT</sequence>
<dbReference type="Pfam" id="PF05198">
    <property type="entry name" value="IF3_N"/>
    <property type="match status" value="1"/>
</dbReference>
<keyword evidence="9" id="KW-1185">Reference proteome</keyword>
<dbReference type="GO" id="GO:0005737">
    <property type="term" value="C:cytoplasm"/>
    <property type="evidence" value="ECO:0007669"/>
    <property type="project" value="UniProtKB-ARBA"/>
</dbReference>
<dbReference type="SUPFAM" id="SSF55200">
    <property type="entry name" value="Translation initiation factor IF3, C-terminal domain"/>
    <property type="match status" value="1"/>
</dbReference>
<evidence type="ECO:0000256" key="1">
    <source>
        <dbReference type="ARBA" id="ARBA00005439"/>
    </source>
</evidence>
<dbReference type="GO" id="GO:0032790">
    <property type="term" value="P:ribosome disassembly"/>
    <property type="evidence" value="ECO:0000318"/>
    <property type="project" value="GO_Central"/>
</dbReference>
<dbReference type="InterPro" id="IPR036788">
    <property type="entry name" value="T_IF-3_C_sf"/>
</dbReference>
<feature type="compositionally biased region" description="Acidic residues" evidence="5">
    <location>
        <begin position="307"/>
        <end position="322"/>
    </location>
</feature>
<evidence type="ECO:0000256" key="4">
    <source>
        <dbReference type="SAM" id="Coils"/>
    </source>
</evidence>
<feature type="domain" description="Translation initiation factor 3 N-terminal" evidence="7">
    <location>
        <begin position="125"/>
        <end position="190"/>
    </location>
</feature>
<feature type="region of interest" description="Disordered" evidence="5">
    <location>
        <begin position="291"/>
        <end position="328"/>
    </location>
</feature>
<dbReference type="PANTHER" id="PTHR10938:SF4">
    <property type="entry name" value="TRANSLATION INITIATION FACTOR IF3-1, MITOCHONDRIAL"/>
    <property type="match status" value="1"/>
</dbReference>
<feature type="region of interest" description="Disordered" evidence="5">
    <location>
        <begin position="96"/>
        <end position="122"/>
    </location>
</feature>
<dbReference type="Pfam" id="PF00707">
    <property type="entry name" value="IF3_C"/>
    <property type="match status" value="1"/>
</dbReference>
<dbReference type="AlphaFoldDB" id="A0A2R6X4E0"/>
<evidence type="ECO:0000259" key="6">
    <source>
        <dbReference type="Pfam" id="PF00707"/>
    </source>
</evidence>
<dbReference type="InterPro" id="IPR036787">
    <property type="entry name" value="T_IF-3_N_sf"/>
</dbReference>
<dbReference type="InterPro" id="IPR019815">
    <property type="entry name" value="Translation_initiation_fac_3_C"/>
</dbReference>
<dbReference type="Gene3D" id="3.30.110.10">
    <property type="entry name" value="Translation initiation factor 3 (IF-3), C-terminal domain"/>
    <property type="match status" value="1"/>
</dbReference>
<name>A0A2R6X4E0_MARPO</name>
<protein>
    <recommendedName>
        <fullName evidence="10">Translation initiation factor 3 N-terminal domain-containing protein</fullName>
    </recommendedName>
</protein>
<keyword evidence="2" id="KW-0396">Initiation factor</keyword>
<feature type="coiled-coil region" evidence="4">
    <location>
        <begin position="179"/>
        <end position="207"/>
    </location>
</feature>
<keyword evidence="3" id="KW-0648">Protein biosynthesis</keyword>
<evidence type="ECO:0000313" key="8">
    <source>
        <dbReference type="EMBL" id="PTQ40976.1"/>
    </source>
</evidence>
<dbReference type="InterPro" id="IPR019814">
    <property type="entry name" value="Translation_initiation_fac_3_N"/>
</dbReference>
<evidence type="ECO:0000313" key="9">
    <source>
        <dbReference type="Proteomes" id="UP000244005"/>
    </source>
</evidence>
<dbReference type="Proteomes" id="UP000244005">
    <property type="component" value="Unassembled WGS sequence"/>
</dbReference>
<dbReference type="SUPFAM" id="SSF54364">
    <property type="entry name" value="Translation initiation factor IF3, N-terminal domain"/>
    <property type="match status" value="1"/>
</dbReference>
<evidence type="ECO:0000256" key="5">
    <source>
        <dbReference type="SAM" id="MobiDB-lite"/>
    </source>
</evidence>
<dbReference type="PANTHER" id="PTHR10938">
    <property type="entry name" value="TRANSLATION INITIATION FACTOR IF-3"/>
    <property type="match status" value="1"/>
</dbReference>
<organism evidence="8 9">
    <name type="scientific">Marchantia polymorpha</name>
    <name type="common">Common liverwort</name>
    <name type="synonym">Marchantia aquatica</name>
    <dbReference type="NCBI Taxonomy" id="3197"/>
    <lineage>
        <taxon>Eukaryota</taxon>
        <taxon>Viridiplantae</taxon>
        <taxon>Streptophyta</taxon>
        <taxon>Embryophyta</taxon>
        <taxon>Marchantiophyta</taxon>
        <taxon>Marchantiopsida</taxon>
        <taxon>Marchantiidae</taxon>
        <taxon>Marchantiales</taxon>
        <taxon>Marchantiaceae</taxon>
        <taxon>Marchantia</taxon>
    </lineage>
</organism>
<dbReference type="Gramene" id="Mp3g10550.1">
    <property type="protein sequence ID" value="Mp3g10550.1.cds"/>
    <property type="gene ID" value="Mp3g10550"/>
</dbReference>
<dbReference type="InterPro" id="IPR001288">
    <property type="entry name" value="Translation_initiation_fac_3"/>
</dbReference>
<feature type="domain" description="Translation initiation factor 3 C-terminal" evidence="6">
    <location>
        <begin position="204"/>
        <end position="285"/>
    </location>
</feature>
<dbReference type="GO" id="GO:0003743">
    <property type="term" value="F:translation initiation factor activity"/>
    <property type="evidence" value="ECO:0000318"/>
    <property type="project" value="GO_Central"/>
</dbReference>
<feature type="compositionally biased region" description="Basic and acidic residues" evidence="5">
    <location>
        <begin position="107"/>
        <end position="122"/>
    </location>
</feature>
<keyword evidence="4" id="KW-0175">Coiled coil</keyword>
<gene>
    <name evidence="8" type="ORF">MARPO_0037s0141</name>
</gene>
<proteinExistence type="inferred from homology"/>
<dbReference type="EMBL" id="KZ772709">
    <property type="protein sequence ID" value="PTQ40976.1"/>
    <property type="molecule type" value="Genomic_DNA"/>
</dbReference>
<dbReference type="NCBIfam" id="TIGR00168">
    <property type="entry name" value="infC"/>
    <property type="match status" value="1"/>
</dbReference>
<comment type="similarity">
    <text evidence="1">Belongs to the IF-3 family.</text>
</comment>
<evidence type="ECO:0000256" key="2">
    <source>
        <dbReference type="ARBA" id="ARBA00022540"/>
    </source>
</evidence>
<reference evidence="9" key="1">
    <citation type="journal article" date="2017" name="Cell">
        <title>Insights into land plant evolution garnered from the Marchantia polymorpha genome.</title>
        <authorList>
            <person name="Bowman J.L."/>
            <person name="Kohchi T."/>
            <person name="Yamato K.T."/>
            <person name="Jenkins J."/>
            <person name="Shu S."/>
            <person name="Ishizaki K."/>
            <person name="Yamaoka S."/>
            <person name="Nishihama R."/>
            <person name="Nakamura Y."/>
            <person name="Berger F."/>
            <person name="Adam C."/>
            <person name="Aki S.S."/>
            <person name="Althoff F."/>
            <person name="Araki T."/>
            <person name="Arteaga-Vazquez M.A."/>
            <person name="Balasubrmanian S."/>
            <person name="Barry K."/>
            <person name="Bauer D."/>
            <person name="Boehm C.R."/>
            <person name="Briginshaw L."/>
            <person name="Caballero-Perez J."/>
            <person name="Catarino B."/>
            <person name="Chen F."/>
            <person name="Chiyoda S."/>
            <person name="Chovatia M."/>
            <person name="Davies K.M."/>
            <person name="Delmans M."/>
            <person name="Demura T."/>
            <person name="Dierschke T."/>
            <person name="Dolan L."/>
            <person name="Dorantes-Acosta A.E."/>
            <person name="Eklund D.M."/>
            <person name="Florent S.N."/>
            <person name="Flores-Sandoval E."/>
            <person name="Fujiyama A."/>
            <person name="Fukuzawa H."/>
            <person name="Galik B."/>
            <person name="Grimanelli D."/>
            <person name="Grimwood J."/>
            <person name="Grossniklaus U."/>
            <person name="Hamada T."/>
            <person name="Haseloff J."/>
            <person name="Hetherington A.J."/>
            <person name="Higo A."/>
            <person name="Hirakawa Y."/>
            <person name="Hundley H.N."/>
            <person name="Ikeda Y."/>
            <person name="Inoue K."/>
            <person name="Inoue S.I."/>
            <person name="Ishida S."/>
            <person name="Jia Q."/>
            <person name="Kakita M."/>
            <person name="Kanazawa T."/>
            <person name="Kawai Y."/>
            <person name="Kawashima T."/>
            <person name="Kennedy M."/>
            <person name="Kinose K."/>
            <person name="Kinoshita T."/>
            <person name="Kohara Y."/>
            <person name="Koide E."/>
            <person name="Komatsu K."/>
            <person name="Kopischke S."/>
            <person name="Kubo M."/>
            <person name="Kyozuka J."/>
            <person name="Lagercrantz U."/>
            <person name="Lin S.S."/>
            <person name="Lindquist E."/>
            <person name="Lipzen A.M."/>
            <person name="Lu C.W."/>
            <person name="De Luna E."/>
            <person name="Martienssen R.A."/>
            <person name="Minamino N."/>
            <person name="Mizutani M."/>
            <person name="Mizutani M."/>
            <person name="Mochizuki N."/>
            <person name="Monte I."/>
            <person name="Mosher R."/>
            <person name="Nagasaki H."/>
            <person name="Nakagami H."/>
            <person name="Naramoto S."/>
            <person name="Nishitani K."/>
            <person name="Ohtani M."/>
            <person name="Okamoto T."/>
            <person name="Okumura M."/>
            <person name="Phillips J."/>
            <person name="Pollak B."/>
            <person name="Reinders A."/>
            <person name="Rovekamp M."/>
            <person name="Sano R."/>
            <person name="Sawa S."/>
            <person name="Schmid M.W."/>
            <person name="Shirakawa M."/>
            <person name="Solano R."/>
            <person name="Spunde A."/>
            <person name="Suetsugu N."/>
            <person name="Sugano S."/>
            <person name="Sugiyama A."/>
            <person name="Sun R."/>
            <person name="Suzuki Y."/>
            <person name="Takenaka M."/>
            <person name="Takezawa D."/>
            <person name="Tomogane H."/>
            <person name="Tsuzuki M."/>
            <person name="Ueda T."/>
            <person name="Umeda M."/>
            <person name="Ward J.M."/>
            <person name="Watanabe Y."/>
            <person name="Yazaki K."/>
            <person name="Yokoyama R."/>
            <person name="Yoshitake Y."/>
            <person name="Yotsui I."/>
            <person name="Zachgo S."/>
            <person name="Schmutz J."/>
        </authorList>
    </citation>
    <scope>NUCLEOTIDE SEQUENCE [LARGE SCALE GENOMIC DNA]</scope>
    <source>
        <strain evidence="9">Tak-1</strain>
    </source>
</reference>
<evidence type="ECO:0008006" key="10">
    <source>
        <dbReference type="Google" id="ProtNLM"/>
    </source>
</evidence>
<dbReference type="OrthoDB" id="21573at2759"/>
<dbReference type="GO" id="GO:0043022">
    <property type="term" value="F:ribosome binding"/>
    <property type="evidence" value="ECO:0000318"/>
    <property type="project" value="GO_Central"/>
</dbReference>
<evidence type="ECO:0000256" key="3">
    <source>
        <dbReference type="ARBA" id="ARBA00022917"/>
    </source>
</evidence>
<evidence type="ECO:0000259" key="7">
    <source>
        <dbReference type="Pfam" id="PF05198"/>
    </source>
</evidence>
<accession>A0A2R6X4E0</accession>
<dbReference type="Gene3D" id="3.10.20.80">
    <property type="entry name" value="Translation initiation factor 3 (IF-3), N-terminal domain"/>
    <property type="match status" value="1"/>
</dbReference>